<name>A0AAV9WCQ6_9PEZI</name>
<dbReference type="AlphaFoldDB" id="A0AAV9WCQ6"/>
<accession>A0AAV9WCQ6</accession>
<proteinExistence type="predicted"/>
<evidence type="ECO:0000313" key="1">
    <source>
        <dbReference type="EMBL" id="KAK6505625.1"/>
    </source>
</evidence>
<keyword evidence="2" id="KW-1185">Reference proteome</keyword>
<evidence type="ECO:0000313" key="2">
    <source>
        <dbReference type="Proteomes" id="UP001370758"/>
    </source>
</evidence>
<dbReference type="Proteomes" id="UP001370758">
    <property type="component" value="Unassembled WGS sequence"/>
</dbReference>
<sequence>MGFQFIDSSLVNPGTVLGKREPKRTKLPYIVATTEAFRKWYLDGIHYHREEYMTGNLFGDERPQIRREEEDKRLPIPFESYEHLPPSHCSEYCLQKNDFHQTLPITIHIRGDPESSSHLFHDPATIDIWIPLELCPEAAEECARVRGYPYPAYVHMMILQIQGCDKKFEFKALYTPIEKLPKGSLPIVPGLRGQGVWDNLRYYWSGYTHEFDDGPILDPISGRPKSIFILKDCIHRDNLLKLSGHYIRIPQPITYRYHF</sequence>
<reference evidence="1 2" key="1">
    <citation type="submission" date="2023-08" db="EMBL/GenBank/DDBJ databases">
        <authorList>
            <person name="Palmer J.M."/>
        </authorList>
    </citation>
    <scope>NUCLEOTIDE SEQUENCE [LARGE SCALE GENOMIC DNA]</scope>
    <source>
        <strain evidence="1 2">TWF481</strain>
    </source>
</reference>
<protein>
    <submittedName>
        <fullName evidence="1">Uncharacterized protein</fullName>
    </submittedName>
</protein>
<comment type="caution">
    <text evidence="1">The sequence shown here is derived from an EMBL/GenBank/DDBJ whole genome shotgun (WGS) entry which is preliminary data.</text>
</comment>
<organism evidence="1 2">
    <name type="scientific">Arthrobotrys musiformis</name>
    <dbReference type="NCBI Taxonomy" id="47236"/>
    <lineage>
        <taxon>Eukaryota</taxon>
        <taxon>Fungi</taxon>
        <taxon>Dikarya</taxon>
        <taxon>Ascomycota</taxon>
        <taxon>Pezizomycotina</taxon>
        <taxon>Orbiliomycetes</taxon>
        <taxon>Orbiliales</taxon>
        <taxon>Orbiliaceae</taxon>
        <taxon>Arthrobotrys</taxon>
    </lineage>
</organism>
<dbReference type="EMBL" id="JAVHJL010000004">
    <property type="protein sequence ID" value="KAK6505625.1"/>
    <property type="molecule type" value="Genomic_DNA"/>
</dbReference>
<gene>
    <name evidence="1" type="ORF">TWF481_007516</name>
</gene>